<proteinExistence type="predicted"/>
<dbReference type="SMART" id="SM00454">
    <property type="entry name" value="SAM"/>
    <property type="match status" value="1"/>
</dbReference>
<keyword evidence="5" id="KW-1185">Reference proteome</keyword>
<reference evidence="5" key="1">
    <citation type="submission" date="2012-12" db="EMBL/GenBank/DDBJ databases">
        <authorList>
            <person name="Hellsten U."/>
            <person name="Grimwood J."/>
            <person name="Chapman J.A."/>
            <person name="Shapiro H."/>
            <person name="Aerts A."/>
            <person name="Otillar R.P."/>
            <person name="Terry A.Y."/>
            <person name="Boore J.L."/>
            <person name="Simakov O."/>
            <person name="Marletaz F."/>
            <person name="Cho S.-J."/>
            <person name="Edsinger-Gonzales E."/>
            <person name="Havlak P."/>
            <person name="Kuo D.-H."/>
            <person name="Larsson T."/>
            <person name="Lv J."/>
            <person name="Arendt D."/>
            <person name="Savage R."/>
            <person name="Osoegawa K."/>
            <person name="de Jong P."/>
            <person name="Lindberg D.R."/>
            <person name="Seaver E.C."/>
            <person name="Weisblat D.A."/>
            <person name="Putnam N.H."/>
            <person name="Grigoriev I.V."/>
            <person name="Rokhsar D.S."/>
        </authorList>
    </citation>
    <scope>NUCLEOTIDE SEQUENCE</scope>
</reference>
<accession>T1G9J9</accession>
<protein>
    <recommendedName>
        <fullName evidence="2">SAM domain-containing protein</fullName>
    </recommendedName>
</protein>
<reference evidence="3 5" key="2">
    <citation type="journal article" date="2013" name="Nature">
        <title>Insights into bilaterian evolution from three spiralian genomes.</title>
        <authorList>
            <person name="Simakov O."/>
            <person name="Marletaz F."/>
            <person name="Cho S.J."/>
            <person name="Edsinger-Gonzales E."/>
            <person name="Havlak P."/>
            <person name="Hellsten U."/>
            <person name="Kuo D.H."/>
            <person name="Larsson T."/>
            <person name="Lv J."/>
            <person name="Arendt D."/>
            <person name="Savage R."/>
            <person name="Osoegawa K."/>
            <person name="de Jong P."/>
            <person name="Grimwood J."/>
            <person name="Chapman J.A."/>
            <person name="Shapiro H."/>
            <person name="Aerts A."/>
            <person name="Otillar R.P."/>
            <person name="Terry A.Y."/>
            <person name="Boore J.L."/>
            <person name="Grigoriev I.V."/>
            <person name="Lindberg D.R."/>
            <person name="Seaver E.C."/>
            <person name="Weisblat D.A."/>
            <person name="Putnam N.H."/>
            <person name="Rokhsar D.S."/>
        </authorList>
    </citation>
    <scope>NUCLEOTIDE SEQUENCE</scope>
</reference>
<feature type="compositionally biased region" description="Low complexity" evidence="1">
    <location>
        <begin position="1"/>
        <end position="16"/>
    </location>
</feature>
<dbReference type="RefSeq" id="XP_009013454.1">
    <property type="nucleotide sequence ID" value="XM_009015206.1"/>
</dbReference>
<organism evidence="4 5">
    <name type="scientific">Helobdella robusta</name>
    <name type="common">Californian leech</name>
    <dbReference type="NCBI Taxonomy" id="6412"/>
    <lineage>
        <taxon>Eukaryota</taxon>
        <taxon>Metazoa</taxon>
        <taxon>Spiralia</taxon>
        <taxon>Lophotrochozoa</taxon>
        <taxon>Annelida</taxon>
        <taxon>Clitellata</taxon>
        <taxon>Hirudinea</taxon>
        <taxon>Rhynchobdellida</taxon>
        <taxon>Glossiphoniidae</taxon>
        <taxon>Helobdella</taxon>
    </lineage>
</organism>
<dbReference type="InterPro" id="IPR050548">
    <property type="entry name" value="PcG_chromatin_remod_factors"/>
</dbReference>
<evidence type="ECO:0000313" key="5">
    <source>
        <dbReference type="Proteomes" id="UP000015101"/>
    </source>
</evidence>
<dbReference type="eggNOG" id="ENOG502RZ5A">
    <property type="taxonomic scope" value="Eukaryota"/>
</dbReference>
<reference evidence="4" key="3">
    <citation type="submission" date="2015-06" db="UniProtKB">
        <authorList>
            <consortium name="EnsemblMetazoa"/>
        </authorList>
    </citation>
    <scope>IDENTIFICATION</scope>
</reference>
<evidence type="ECO:0000313" key="4">
    <source>
        <dbReference type="EnsemblMetazoa" id="HelroP97993"/>
    </source>
</evidence>
<feature type="domain" description="SAM" evidence="2">
    <location>
        <begin position="138"/>
        <end position="204"/>
    </location>
</feature>
<dbReference type="EMBL" id="AMQM01003278">
    <property type="status" value="NOT_ANNOTATED_CDS"/>
    <property type="molecule type" value="Genomic_DNA"/>
</dbReference>
<evidence type="ECO:0000313" key="3">
    <source>
        <dbReference type="EMBL" id="ESO08524.1"/>
    </source>
</evidence>
<name>T1G9J9_HELRO</name>
<dbReference type="GeneID" id="20217745"/>
<dbReference type="PANTHER" id="PTHR12247:SF139">
    <property type="entry name" value="ATHERIN-RELATED"/>
    <property type="match status" value="1"/>
</dbReference>
<dbReference type="OrthoDB" id="10004495at2759"/>
<dbReference type="CTD" id="20217745"/>
<dbReference type="InterPro" id="IPR013761">
    <property type="entry name" value="SAM/pointed_sf"/>
</dbReference>
<sequence length="214" mass="23383">MTSFSHNVSSKDSSVSIRRDNNNNNTDGYADKSNINNNESNNTINNNSVIINVDNDNDGDNFYPDNDDGTVIVKKENAVDESGDTVLLPTPSSSPSRVGDGEDEASSRRFHQQCRSSSIDIPVFPKILFSVGNQAPDASNWLVEDVYNYFIKAGYPKQAETFKNEEIDGRALLLLTRADVLTGMGFKLGPALKIHAHIQRLVDASSSSTSSSTF</sequence>
<dbReference type="Pfam" id="PF00536">
    <property type="entry name" value="SAM_1"/>
    <property type="match status" value="1"/>
</dbReference>
<dbReference type="EMBL" id="KB096080">
    <property type="protein sequence ID" value="ESO08524.1"/>
    <property type="molecule type" value="Genomic_DNA"/>
</dbReference>
<evidence type="ECO:0000256" key="1">
    <source>
        <dbReference type="SAM" id="MobiDB-lite"/>
    </source>
</evidence>
<feature type="compositionally biased region" description="Low complexity" evidence="1">
    <location>
        <begin position="33"/>
        <end position="54"/>
    </location>
</feature>
<dbReference type="HOGENOM" id="CLU_1290221_0_0_1"/>
<dbReference type="AlphaFoldDB" id="T1G9J9"/>
<dbReference type="Gene3D" id="1.10.150.50">
    <property type="entry name" value="Transcription Factor, Ets-1"/>
    <property type="match status" value="1"/>
</dbReference>
<dbReference type="KEGG" id="hro:HELRODRAFT_97993"/>
<dbReference type="InterPro" id="IPR001660">
    <property type="entry name" value="SAM"/>
</dbReference>
<dbReference type="Proteomes" id="UP000015101">
    <property type="component" value="Unassembled WGS sequence"/>
</dbReference>
<dbReference type="STRING" id="6412.T1G9J9"/>
<gene>
    <name evidence="4" type="primary">20217745</name>
    <name evidence="3" type="ORF">HELRODRAFT_97993</name>
</gene>
<feature type="region of interest" description="Disordered" evidence="1">
    <location>
        <begin position="1"/>
        <end position="108"/>
    </location>
</feature>
<dbReference type="PANTHER" id="PTHR12247">
    <property type="entry name" value="POLYCOMB GROUP PROTEIN"/>
    <property type="match status" value="1"/>
</dbReference>
<dbReference type="SUPFAM" id="SSF47769">
    <property type="entry name" value="SAM/Pointed domain"/>
    <property type="match status" value="1"/>
</dbReference>
<evidence type="ECO:0000259" key="2">
    <source>
        <dbReference type="SMART" id="SM00454"/>
    </source>
</evidence>
<dbReference type="EnsemblMetazoa" id="HelroT97993">
    <property type="protein sequence ID" value="HelroP97993"/>
    <property type="gene ID" value="HelroG97993"/>
</dbReference>
<dbReference type="InParanoid" id="T1G9J9"/>